<feature type="domain" description="Ferrous iron transporter FeoA-like" evidence="2">
    <location>
        <begin position="4"/>
        <end position="74"/>
    </location>
</feature>
<evidence type="ECO:0000313" key="4">
    <source>
        <dbReference type="Proteomes" id="UP001350748"/>
    </source>
</evidence>
<accession>A0ABU7XCZ8</accession>
<dbReference type="SMART" id="SM00899">
    <property type="entry name" value="FeoA"/>
    <property type="match status" value="2"/>
</dbReference>
<dbReference type="RefSeq" id="WP_332079916.1">
    <property type="nucleotide sequence ID" value="NZ_JAZHYN010000001.1"/>
</dbReference>
<evidence type="ECO:0000313" key="3">
    <source>
        <dbReference type="EMBL" id="MEF3365019.1"/>
    </source>
</evidence>
<dbReference type="InterPro" id="IPR052713">
    <property type="entry name" value="FeoA"/>
</dbReference>
<keyword evidence="4" id="KW-1185">Reference proteome</keyword>
<dbReference type="SUPFAM" id="SSF50037">
    <property type="entry name" value="C-terminal domain of transcriptional repressors"/>
    <property type="match status" value="2"/>
</dbReference>
<dbReference type="Gene3D" id="2.30.30.90">
    <property type="match status" value="2"/>
</dbReference>
<dbReference type="Proteomes" id="UP001350748">
    <property type="component" value="Unassembled WGS sequence"/>
</dbReference>
<name>A0ABU7XCZ8_9HYPH</name>
<organism evidence="3 4">
    <name type="scientific">Methylocystis borbori</name>
    <dbReference type="NCBI Taxonomy" id="3118750"/>
    <lineage>
        <taxon>Bacteria</taxon>
        <taxon>Pseudomonadati</taxon>
        <taxon>Pseudomonadota</taxon>
        <taxon>Alphaproteobacteria</taxon>
        <taxon>Hyphomicrobiales</taxon>
        <taxon>Methylocystaceae</taxon>
        <taxon>Methylocystis</taxon>
    </lineage>
</organism>
<dbReference type="InterPro" id="IPR008988">
    <property type="entry name" value="Transcriptional_repressor_C"/>
</dbReference>
<dbReference type="EMBL" id="JAZHYN010000001">
    <property type="protein sequence ID" value="MEF3365019.1"/>
    <property type="molecule type" value="Genomic_DNA"/>
</dbReference>
<dbReference type="PANTHER" id="PTHR42954">
    <property type="entry name" value="FE(2+) TRANSPORT PROTEIN A"/>
    <property type="match status" value="1"/>
</dbReference>
<evidence type="ECO:0000256" key="1">
    <source>
        <dbReference type="ARBA" id="ARBA00023004"/>
    </source>
</evidence>
<proteinExistence type="predicted"/>
<dbReference type="InterPro" id="IPR038157">
    <property type="entry name" value="FeoA_core_dom"/>
</dbReference>
<feature type="domain" description="Ferrous iron transporter FeoA-like" evidence="2">
    <location>
        <begin position="82"/>
        <end position="155"/>
    </location>
</feature>
<sequence>MPVLCLSDVRHGAVRVISFDADMGSEQRLVELGLRAGSTLFILEHDMNSGVLVAAGDSRIAVDPATARRICVVRLEEPFAGMTIGDLNPGDRARIVGMGRGMSGYRQKLMAMGLTPGVEFTLTRVAPLGDPVEIQVRGFSMSLRKAEAQLLALEKLP</sequence>
<keyword evidence="1" id="KW-0408">Iron</keyword>
<comment type="caution">
    <text evidence="3">The sequence shown here is derived from an EMBL/GenBank/DDBJ whole genome shotgun (WGS) entry which is preliminary data.</text>
</comment>
<dbReference type="PANTHER" id="PTHR42954:SF2">
    <property type="entry name" value="FE(2+) TRANSPORT PROTEIN A"/>
    <property type="match status" value="1"/>
</dbReference>
<protein>
    <submittedName>
        <fullName evidence="3">FeoA family protein</fullName>
    </submittedName>
</protein>
<gene>
    <name evidence="3" type="ORF">V3H18_00570</name>
</gene>
<reference evidence="3 4" key="1">
    <citation type="submission" date="2024-02" db="EMBL/GenBank/DDBJ databases">
        <authorList>
            <person name="Grouzdev D."/>
        </authorList>
    </citation>
    <scope>NUCLEOTIDE SEQUENCE [LARGE SCALE GENOMIC DNA]</scope>
    <source>
        <strain evidence="3 4">9N</strain>
    </source>
</reference>
<dbReference type="Pfam" id="PF04023">
    <property type="entry name" value="FeoA"/>
    <property type="match status" value="2"/>
</dbReference>
<evidence type="ECO:0000259" key="2">
    <source>
        <dbReference type="SMART" id="SM00899"/>
    </source>
</evidence>
<dbReference type="InterPro" id="IPR007167">
    <property type="entry name" value="Fe-transptr_FeoA-like"/>
</dbReference>